<dbReference type="EMBL" id="JAAALK010000313">
    <property type="protein sequence ID" value="KAG8044838.1"/>
    <property type="molecule type" value="Genomic_DNA"/>
</dbReference>
<feature type="compositionally biased region" description="Basic residues" evidence="1">
    <location>
        <begin position="113"/>
        <end position="128"/>
    </location>
</feature>
<reference evidence="3" key="1">
    <citation type="journal article" date="2021" name="bioRxiv">
        <title>Whole Genome Assembly and Annotation of Northern Wild Rice, Zizania palustris L., Supports a Whole Genome Duplication in the Zizania Genus.</title>
        <authorList>
            <person name="Haas M."/>
            <person name="Kono T."/>
            <person name="Macchietto M."/>
            <person name="Millas R."/>
            <person name="McGilp L."/>
            <person name="Shao M."/>
            <person name="Duquette J."/>
            <person name="Hirsch C.N."/>
            <person name="Kimball J."/>
        </authorList>
    </citation>
    <scope>NUCLEOTIDE SEQUENCE</scope>
    <source>
        <tissue evidence="3">Fresh leaf tissue</tissue>
    </source>
</reference>
<dbReference type="Proteomes" id="UP000729402">
    <property type="component" value="Unassembled WGS sequence"/>
</dbReference>
<dbReference type="Pfam" id="PF01846">
    <property type="entry name" value="FF"/>
    <property type="match status" value="1"/>
</dbReference>
<evidence type="ECO:0000313" key="3">
    <source>
        <dbReference type="EMBL" id="KAG8044838.1"/>
    </source>
</evidence>
<evidence type="ECO:0000313" key="4">
    <source>
        <dbReference type="Proteomes" id="UP000729402"/>
    </source>
</evidence>
<reference evidence="3" key="2">
    <citation type="submission" date="2021-02" db="EMBL/GenBank/DDBJ databases">
        <authorList>
            <person name="Kimball J.A."/>
            <person name="Haas M.W."/>
            <person name="Macchietto M."/>
            <person name="Kono T."/>
            <person name="Duquette J."/>
            <person name="Shao M."/>
        </authorList>
    </citation>
    <scope>NUCLEOTIDE SEQUENCE</scope>
    <source>
        <tissue evidence="3">Fresh leaf tissue</tissue>
    </source>
</reference>
<organism evidence="3 4">
    <name type="scientific">Zizania palustris</name>
    <name type="common">Northern wild rice</name>
    <dbReference type="NCBI Taxonomy" id="103762"/>
    <lineage>
        <taxon>Eukaryota</taxon>
        <taxon>Viridiplantae</taxon>
        <taxon>Streptophyta</taxon>
        <taxon>Embryophyta</taxon>
        <taxon>Tracheophyta</taxon>
        <taxon>Spermatophyta</taxon>
        <taxon>Magnoliopsida</taxon>
        <taxon>Liliopsida</taxon>
        <taxon>Poales</taxon>
        <taxon>Poaceae</taxon>
        <taxon>BOP clade</taxon>
        <taxon>Oryzoideae</taxon>
        <taxon>Oryzeae</taxon>
        <taxon>Zizaniinae</taxon>
        <taxon>Zizania</taxon>
    </lineage>
</organism>
<name>A0A8J5VEV6_ZIZPA</name>
<feature type="compositionally biased region" description="Basic and acidic residues" evidence="1">
    <location>
        <begin position="144"/>
        <end position="164"/>
    </location>
</feature>
<feature type="domain" description="FF" evidence="2">
    <location>
        <begin position="2"/>
        <end position="36"/>
    </location>
</feature>
<keyword evidence="4" id="KW-1185">Reference proteome</keyword>
<protein>
    <recommendedName>
        <fullName evidence="2">FF domain-containing protein</fullName>
    </recommendedName>
</protein>
<comment type="caution">
    <text evidence="3">The sequence shown here is derived from an EMBL/GenBank/DDBJ whole genome shotgun (WGS) entry which is preliminary data.</text>
</comment>
<dbReference type="InterPro" id="IPR002713">
    <property type="entry name" value="FF_domain"/>
</dbReference>
<evidence type="ECO:0000259" key="2">
    <source>
        <dbReference type="Pfam" id="PF01846"/>
    </source>
</evidence>
<accession>A0A8J5VEV6</accession>
<evidence type="ECO:0000256" key="1">
    <source>
        <dbReference type="SAM" id="MobiDB-lite"/>
    </source>
</evidence>
<sequence length="188" mass="22222">EISASSTWDDSKALFEDSQEYRALGSETYARELFEECVVHLKERLKEKERLREEEKAKKERGHEMDIDAVDADSHGLKDKKREKDKEKKHKRRYHDTADDVSSERDEKDDSKKSRRHSSDRKKSRKPTHASDSDSENRHKRHKKDQDSSRRNGARDDLEDEKKPQFLHEGCYCERYVFNVGQLEIVSG</sequence>
<feature type="compositionally biased region" description="Basic and acidic residues" evidence="1">
    <location>
        <begin position="95"/>
        <end position="112"/>
    </location>
</feature>
<feature type="non-terminal residue" evidence="3">
    <location>
        <position position="1"/>
    </location>
</feature>
<proteinExistence type="predicted"/>
<feature type="region of interest" description="Disordered" evidence="1">
    <location>
        <begin position="45"/>
        <end position="164"/>
    </location>
</feature>
<gene>
    <name evidence="3" type="ORF">GUJ93_ZPchr0817g46486</name>
</gene>
<feature type="compositionally biased region" description="Basic and acidic residues" evidence="1">
    <location>
        <begin position="45"/>
        <end position="86"/>
    </location>
</feature>
<dbReference type="OrthoDB" id="187617at2759"/>
<dbReference type="AlphaFoldDB" id="A0A8J5VEV6"/>